<dbReference type="Pfam" id="PF07738">
    <property type="entry name" value="Sad1_UNC"/>
    <property type="match status" value="1"/>
</dbReference>
<feature type="region of interest" description="Disordered" evidence="5">
    <location>
        <begin position="516"/>
        <end position="628"/>
    </location>
</feature>
<dbReference type="InterPro" id="IPR012919">
    <property type="entry name" value="SUN_dom"/>
</dbReference>
<dbReference type="GO" id="GO:0012505">
    <property type="term" value="C:endomembrane system"/>
    <property type="evidence" value="ECO:0007669"/>
    <property type="project" value="UniProtKB-SubCell"/>
</dbReference>
<organism evidence="8 9">
    <name type="scientific">Extremus antarcticus</name>
    <dbReference type="NCBI Taxonomy" id="702011"/>
    <lineage>
        <taxon>Eukaryota</taxon>
        <taxon>Fungi</taxon>
        <taxon>Dikarya</taxon>
        <taxon>Ascomycota</taxon>
        <taxon>Pezizomycotina</taxon>
        <taxon>Dothideomycetes</taxon>
        <taxon>Dothideomycetidae</taxon>
        <taxon>Mycosphaerellales</taxon>
        <taxon>Extremaceae</taxon>
        <taxon>Extremus</taxon>
    </lineage>
</organism>
<feature type="compositionally biased region" description="Basic and acidic residues" evidence="5">
    <location>
        <begin position="185"/>
        <end position="198"/>
    </location>
</feature>
<feature type="compositionally biased region" description="Low complexity" evidence="5">
    <location>
        <begin position="604"/>
        <end position="628"/>
    </location>
</feature>
<feature type="compositionally biased region" description="Low complexity" evidence="5">
    <location>
        <begin position="492"/>
        <end position="502"/>
    </location>
</feature>
<gene>
    <name evidence="8" type="ORF">LTR09_011469</name>
</gene>
<feature type="region of interest" description="Disordered" evidence="5">
    <location>
        <begin position="478"/>
        <end position="502"/>
    </location>
</feature>
<dbReference type="GO" id="GO:0034975">
    <property type="term" value="P:protein folding in endoplasmic reticulum"/>
    <property type="evidence" value="ECO:0007669"/>
    <property type="project" value="TreeGrafter"/>
</dbReference>
<evidence type="ECO:0000256" key="6">
    <source>
        <dbReference type="SAM" id="SignalP"/>
    </source>
</evidence>
<keyword evidence="6" id="KW-0732">Signal</keyword>
<feature type="compositionally biased region" description="Polar residues" evidence="5">
    <location>
        <begin position="908"/>
        <end position="917"/>
    </location>
</feature>
<feature type="compositionally biased region" description="Low complexity" evidence="5">
    <location>
        <begin position="564"/>
        <end position="580"/>
    </location>
</feature>
<keyword evidence="2" id="KW-0812">Transmembrane</keyword>
<dbReference type="AlphaFoldDB" id="A0AAJ0D626"/>
<feature type="domain" description="SUN" evidence="7">
    <location>
        <begin position="243"/>
        <end position="408"/>
    </location>
</feature>
<dbReference type="InterPro" id="IPR045120">
    <property type="entry name" value="Suco/Slp1-like"/>
</dbReference>
<feature type="compositionally biased region" description="Acidic residues" evidence="5">
    <location>
        <begin position="892"/>
        <end position="903"/>
    </location>
</feature>
<feature type="compositionally biased region" description="Low complexity" evidence="5">
    <location>
        <begin position="533"/>
        <end position="547"/>
    </location>
</feature>
<evidence type="ECO:0000256" key="3">
    <source>
        <dbReference type="ARBA" id="ARBA00022989"/>
    </source>
</evidence>
<evidence type="ECO:0000256" key="4">
    <source>
        <dbReference type="ARBA" id="ARBA00023136"/>
    </source>
</evidence>
<dbReference type="EMBL" id="JAWDJX010000068">
    <property type="protein sequence ID" value="KAK3047137.1"/>
    <property type="molecule type" value="Genomic_DNA"/>
</dbReference>
<comment type="subcellular location">
    <subcellularLocation>
        <location evidence="1">Endomembrane system</location>
    </subcellularLocation>
</comment>
<dbReference type="PANTHER" id="PTHR12953:SF0">
    <property type="entry name" value="SUN DOMAIN-CONTAINING OSSIFICATION FACTOR"/>
    <property type="match status" value="1"/>
</dbReference>
<name>A0AAJ0D626_9PEZI</name>
<dbReference type="Gene3D" id="2.60.120.260">
    <property type="entry name" value="Galactose-binding domain-like"/>
    <property type="match status" value="1"/>
</dbReference>
<evidence type="ECO:0000256" key="1">
    <source>
        <dbReference type="ARBA" id="ARBA00004308"/>
    </source>
</evidence>
<feature type="region of interest" description="Disordered" evidence="5">
    <location>
        <begin position="637"/>
        <end position="656"/>
    </location>
</feature>
<feature type="chain" id="PRO_5042597708" description="SUN domain-containing protein" evidence="6">
    <location>
        <begin position="20"/>
        <end position="933"/>
    </location>
</feature>
<evidence type="ECO:0000313" key="8">
    <source>
        <dbReference type="EMBL" id="KAK3047137.1"/>
    </source>
</evidence>
<comment type="caution">
    <text evidence="8">The sequence shown here is derived from an EMBL/GenBank/DDBJ whole genome shotgun (WGS) entry which is preliminary data.</text>
</comment>
<evidence type="ECO:0000256" key="2">
    <source>
        <dbReference type="ARBA" id="ARBA00022692"/>
    </source>
</evidence>
<accession>A0AAJ0D626</accession>
<dbReference type="GO" id="GO:0005737">
    <property type="term" value="C:cytoplasm"/>
    <property type="evidence" value="ECO:0007669"/>
    <property type="project" value="TreeGrafter"/>
</dbReference>
<protein>
    <recommendedName>
        <fullName evidence="7">SUN domain-containing protein</fullName>
    </recommendedName>
</protein>
<evidence type="ECO:0000259" key="7">
    <source>
        <dbReference type="PROSITE" id="PS51469"/>
    </source>
</evidence>
<feature type="region of interest" description="Disordered" evidence="5">
    <location>
        <begin position="177"/>
        <end position="261"/>
    </location>
</feature>
<sequence>MRGNLRLALKLAIASGVLCHAQQSDGGAANTSATTVSSDAVQTPTTSVPIILSSASTLGNGTCASRTANYITHTLPQQCLRTGRQSTTTAKDGGSQSNATASLLTGTNSHLSDLETQLLATSTSTVIETISTSSEKLPDSTDAVGTLTKLLDPAVSETEDESALDNAKFLSFEEWKKQNSVKSPEPGRDPREGIERPRPGINNALDGFGEDGEIELDFTGFGSPASGPRQQQAAYRATDDAAAKQATPSAHSPRSKDAGKTCQERTNYASFDCAATMLKNNAECKSASSVLVENKDSYMLNTCSAQNKFFIVELCNDILVDTIVLANYEFFSSIFRHFRVSISDVYPVKLDKWKDLGTFEARNTREVQAFLIEHPQIWARYLRIEFLTHYGSEYYCPVSLLRVHGTTMLEDMRHQEDVAHSEVIDEAALEPEATATLADAQEPIASTDETSKKTVQAMPNIEIELSQAAEVAIENVTNTPAPTEHTESSDVTTPATPSTRSSANGTVALLELPTSGVSPLICPTPTVGKEEPSVSSESSLLKESAAVATNGTELSQPKEAVTASAGSSSNETEVSSVSATGSYTRNDTTVRHTSVSEPSTSKPGVVDDVSSSGVASNNSATAYDTASATSSANSMSRAASSTASAPAQPQPSTQESFFKSIHKRLQQLEANSTLSLQYIEEQSRILRDAFSKVEKRQISATTSFLTNLNQTVMQELHGFRQAYDQLWQSTVIELEGQREQYQREMLAMSSRLTLVADELVWQKRMGIVQSTLLLLCLGLVLFSRSGTTGYLEVPLMQQMMNKSTAALGRTGWESPPVSPSPESRSPVSHFRRRLWRSVTEPSAGDNAEDDTVSVVTDSRPGTKDGPLMNGVPIDVSVQPPTPPRDASVEDSREWEDADDEEDVLDIRGSQSGPSTPRGTRESESAGEGILDAG</sequence>
<feature type="signal peptide" evidence="6">
    <location>
        <begin position="1"/>
        <end position="19"/>
    </location>
</feature>
<feature type="region of interest" description="Disordered" evidence="5">
    <location>
        <begin position="82"/>
        <end position="101"/>
    </location>
</feature>
<feature type="compositionally biased region" description="Polar residues" evidence="5">
    <location>
        <begin position="581"/>
        <end position="602"/>
    </location>
</feature>
<keyword evidence="3" id="KW-1133">Transmembrane helix</keyword>
<keyword evidence="9" id="KW-1185">Reference proteome</keyword>
<feature type="region of interest" description="Disordered" evidence="5">
    <location>
        <begin position="808"/>
        <end position="933"/>
    </location>
</feature>
<dbReference type="GO" id="GO:0016020">
    <property type="term" value="C:membrane"/>
    <property type="evidence" value="ECO:0007669"/>
    <property type="project" value="InterPro"/>
</dbReference>
<dbReference type="Proteomes" id="UP001271007">
    <property type="component" value="Unassembled WGS sequence"/>
</dbReference>
<keyword evidence="4" id="KW-0472">Membrane</keyword>
<evidence type="ECO:0000256" key="5">
    <source>
        <dbReference type="SAM" id="MobiDB-lite"/>
    </source>
</evidence>
<proteinExistence type="predicted"/>
<dbReference type="FunFam" id="2.60.120.260:FF:000082">
    <property type="entry name" value="Sad1/UNC domain protein"/>
    <property type="match status" value="1"/>
</dbReference>
<evidence type="ECO:0000313" key="9">
    <source>
        <dbReference type="Proteomes" id="UP001271007"/>
    </source>
</evidence>
<dbReference type="PROSITE" id="PS51469">
    <property type="entry name" value="SUN"/>
    <property type="match status" value="1"/>
</dbReference>
<dbReference type="PANTHER" id="PTHR12953">
    <property type="entry name" value="MEMBRANE PROTEIN CH1 RELATED"/>
    <property type="match status" value="1"/>
</dbReference>
<feature type="compositionally biased region" description="Low complexity" evidence="5">
    <location>
        <begin position="637"/>
        <end position="654"/>
    </location>
</feature>
<reference evidence="8" key="1">
    <citation type="submission" date="2023-04" db="EMBL/GenBank/DDBJ databases">
        <title>Black Yeasts Isolated from many extreme environments.</title>
        <authorList>
            <person name="Coleine C."/>
            <person name="Stajich J.E."/>
            <person name="Selbmann L."/>
        </authorList>
    </citation>
    <scope>NUCLEOTIDE SEQUENCE</scope>
    <source>
        <strain evidence="8">CCFEE 5312</strain>
    </source>
</reference>